<comment type="caution">
    <text evidence="3">The sequence shown here is derived from an EMBL/GenBank/DDBJ whole genome shotgun (WGS) entry which is preliminary data.</text>
</comment>
<dbReference type="InterPro" id="IPR012337">
    <property type="entry name" value="RNaseH-like_sf"/>
</dbReference>
<evidence type="ECO:0000256" key="1">
    <source>
        <dbReference type="SAM" id="MobiDB-lite"/>
    </source>
</evidence>
<dbReference type="AlphaFoldDB" id="A0A645A547"/>
<dbReference type="GO" id="GO:0003677">
    <property type="term" value="F:DNA binding"/>
    <property type="evidence" value="ECO:0007669"/>
    <property type="project" value="InterPro"/>
</dbReference>
<feature type="compositionally biased region" description="Basic and acidic residues" evidence="1">
    <location>
        <begin position="338"/>
        <end position="351"/>
    </location>
</feature>
<accession>A0A645A547</accession>
<dbReference type="InterPro" id="IPR047654">
    <property type="entry name" value="IS1634_transpos"/>
</dbReference>
<dbReference type="PANTHER" id="PTHR34614">
    <property type="match status" value="1"/>
</dbReference>
<dbReference type="NCBIfam" id="NF033559">
    <property type="entry name" value="transpos_IS1634"/>
    <property type="match status" value="1"/>
</dbReference>
<gene>
    <name evidence="3" type="ORF">SDC9_91576</name>
</gene>
<evidence type="ECO:0000313" key="3">
    <source>
        <dbReference type="EMBL" id="MPM44894.1"/>
    </source>
</evidence>
<name>A0A645A547_9ZZZZ</name>
<dbReference type="GO" id="GO:0004803">
    <property type="term" value="F:transposase activity"/>
    <property type="evidence" value="ECO:0007669"/>
    <property type="project" value="InterPro"/>
</dbReference>
<organism evidence="3">
    <name type="scientific">bioreactor metagenome</name>
    <dbReference type="NCBI Taxonomy" id="1076179"/>
    <lineage>
        <taxon>unclassified sequences</taxon>
        <taxon>metagenomes</taxon>
        <taxon>ecological metagenomes</taxon>
    </lineage>
</organism>
<feature type="region of interest" description="Disordered" evidence="1">
    <location>
        <begin position="326"/>
        <end position="389"/>
    </location>
</feature>
<reference evidence="3" key="1">
    <citation type="submission" date="2019-08" db="EMBL/GenBank/DDBJ databases">
        <authorList>
            <person name="Kucharzyk K."/>
            <person name="Murdoch R.W."/>
            <person name="Higgins S."/>
            <person name="Loffler F."/>
        </authorList>
    </citation>
    <scope>NUCLEOTIDE SEQUENCE</scope>
</reference>
<protein>
    <recommendedName>
        <fullName evidence="2">Transposase IS4-like domain-containing protein</fullName>
    </recommendedName>
</protein>
<evidence type="ECO:0000259" key="2">
    <source>
        <dbReference type="Pfam" id="PF01609"/>
    </source>
</evidence>
<dbReference type="PANTHER" id="PTHR34614:SF2">
    <property type="entry name" value="TRANSPOSASE IS4-LIKE DOMAIN-CONTAINING PROTEIN"/>
    <property type="match status" value="1"/>
</dbReference>
<dbReference type="EMBL" id="VSSQ01010660">
    <property type="protein sequence ID" value="MPM44894.1"/>
    <property type="molecule type" value="Genomic_DNA"/>
</dbReference>
<dbReference type="SUPFAM" id="SSF53098">
    <property type="entry name" value="Ribonuclease H-like"/>
    <property type="match status" value="1"/>
</dbReference>
<dbReference type="GO" id="GO:0006313">
    <property type="term" value="P:DNA transposition"/>
    <property type="evidence" value="ECO:0007669"/>
    <property type="project" value="InterPro"/>
</dbReference>
<dbReference type="Pfam" id="PF01609">
    <property type="entry name" value="DDE_Tnp_1"/>
    <property type="match status" value="1"/>
</dbReference>
<dbReference type="InterPro" id="IPR002559">
    <property type="entry name" value="Transposase_11"/>
</dbReference>
<feature type="domain" description="Transposase IS4-like" evidence="2">
    <location>
        <begin position="201"/>
        <end position="528"/>
    </location>
</feature>
<sequence>MYIRVKSSKLSPRQSVQIVRAVREGKRVMQQIVQHVGIAHDEVQLEELKSLAQKLIWEIEEREQASLPGLSPLDAPEMWERDVSGKDGPEFGDLRNVEQITEGPKEVVENLFSSLGLEGIFGVSTRGLGRTNVLKNCLACALANPSSKRGMSRWLGEESAADVPLGRIYRMLDGLEEKSEQMKRIVARESLSLTGAKAALMLFDVTTLYFESFTEDELRKPGYSKDNKISETQVVLALAVTPEGNPLWYEVFPGNAFEGKTLLPVLGKCMKEYAPEETVVVADRAMFARINLEEIEAMGCSYVIAAKLKVMDRATKAEILDESNYAPLPVGTTEGNEGEGKEGKGKERDGDEPCNDGTTSSAGPSRWYAREMADGSGGDTNGTPGKRTLLVTWSEGRARKDARDREKLLTRMEKKIGSGSIRGSRLITNRGTGKYLTLGEDEKDGSYVLDREKIEADAKWDGLHGVITNLPVNDALQAERILTHYGSLWRIEESFRIGKHDLKIRPIYHWTERRIRGHLALCYLAYALLRRLQHRLEVRQRERMSAGEIRKALRGVQATLLEDAKTGKLYRLPKEMSEPATKIYKSLGLKRPMRPTEILSMQKYRNRKSLNVEEEA</sequence>
<proteinExistence type="predicted"/>